<evidence type="ECO:0000313" key="6">
    <source>
        <dbReference type="Proteomes" id="UP000016587"/>
    </source>
</evidence>
<keyword evidence="1 2" id="KW-0732">Signal</keyword>
<evidence type="ECO:0000259" key="3">
    <source>
        <dbReference type="Pfam" id="PF02563"/>
    </source>
</evidence>
<name>T2GCV3_MEGG1</name>
<dbReference type="PANTHER" id="PTHR33619:SF3">
    <property type="entry name" value="POLYSACCHARIDE EXPORT PROTEIN GFCE-RELATED"/>
    <property type="match status" value="1"/>
</dbReference>
<gene>
    <name evidence="5" type="ORF">DGI_1960</name>
</gene>
<dbReference type="Gene3D" id="3.30.1950.10">
    <property type="entry name" value="wza like domain"/>
    <property type="match status" value="1"/>
</dbReference>
<dbReference type="InterPro" id="IPR049712">
    <property type="entry name" value="Poly_export"/>
</dbReference>
<dbReference type="AlphaFoldDB" id="T2GCV3"/>
<evidence type="ECO:0000256" key="2">
    <source>
        <dbReference type="SAM" id="SignalP"/>
    </source>
</evidence>
<dbReference type="InterPro" id="IPR019554">
    <property type="entry name" value="Soluble_ligand-bd"/>
</dbReference>
<dbReference type="KEGG" id="dgg:DGI_1960"/>
<evidence type="ECO:0000259" key="4">
    <source>
        <dbReference type="Pfam" id="PF10531"/>
    </source>
</evidence>
<proteinExistence type="predicted"/>
<feature type="domain" description="Soluble ligand binding" evidence="4">
    <location>
        <begin position="223"/>
        <end position="268"/>
    </location>
</feature>
<dbReference type="HOGENOM" id="CLU_038343_3_0_7"/>
<dbReference type="EMBL" id="CP006585">
    <property type="protein sequence ID" value="AGW13737.1"/>
    <property type="molecule type" value="Genomic_DNA"/>
</dbReference>
<reference evidence="5 6" key="1">
    <citation type="journal article" date="2013" name="J. Bacteriol.">
        <title>Roles of HynAB and Ech, the only two hydrogenases found in the model sulfate reducer Desulfovibrio gigas.</title>
        <authorList>
            <person name="Morais-Silva F.O."/>
            <person name="Santos C.I."/>
            <person name="Rodrigues R."/>
            <person name="Pereira I.A."/>
            <person name="Rodrigues-Pousada C."/>
        </authorList>
    </citation>
    <scope>NUCLEOTIDE SEQUENCE [LARGE SCALE GENOMIC DNA]</scope>
    <source>
        <strain evidence="6">ATCC 19364 / DSM 1382 / NCIMB 9332 / VKM B-1759</strain>
    </source>
</reference>
<feature type="signal peptide" evidence="2">
    <location>
        <begin position="1"/>
        <end position="17"/>
    </location>
</feature>
<keyword evidence="6" id="KW-1185">Reference proteome</keyword>
<dbReference type="Gene3D" id="3.10.560.10">
    <property type="entry name" value="Outer membrane lipoprotein wza domain like"/>
    <property type="match status" value="1"/>
</dbReference>
<accession>T2GCV3</accession>
<dbReference type="Pfam" id="PF10531">
    <property type="entry name" value="SLBB"/>
    <property type="match status" value="1"/>
</dbReference>
<dbReference type="PATRIC" id="fig|1121448.10.peg.1918"/>
<organism evidence="5 6">
    <name type="scientific">Megalodesulfovibrio gigas (strain ATCC 19364 / DSM 1382 / NCIMB 9332 / VKM B-1759)</name>
    <name type="common">Desulfovibrio gigas</name>
    <dbReference type="NCBI Taxonomy" id="1121448"/>
    <lineage>
        <taxon>Bacteria</taxon>
        <taxon>Pseudomonadati</taxon>
        <taxon>Thermodesulfobacteriota</taxon>
        <taxon>Desulfovibrionia</taxon>
        <taxon>Desulfovibrionales</taxon>
        <taxon>Desulfovibrionaceae</taxon>
        <taxon>Megalodesulfovibrio</taxon>
    </lineage>
</organism>
<evidence type="ECO:0000313" key="5">
    <source>
        <dbReference type="EMBL" id="AGW13737.1"/>
    </source>
</evidence>
<dbReference type="STRING" id="1121448.DGI_1960"/>
<reference evidence="6" key="2">
    <citation type="submission" date="2013-07" db="EMBL/GenBank/DDBJ databases">
        <authorList>
            <person name="Morais-Silva F.O."/>
            <person name="Rezende A.M."/>
            <person name="Pimentel C."/>
            <person name="Resende D.M."/>
            <person name="Santos C.I."/>
            <person name="Clemente C."/>
            <person name="de Oliveira L.M."/>
            <person name="da Silva S.M."/>
            <person name="Costa D.A."/>
            <person name="Varela-Raposo A."/>
            <person name="Horacio E.C.A."/>
            <person name="Matos M."/>
            <person name="Flores O."/>
            <person name="Ruiz J.C."/>
            <person name="Rodrigues-Pousada C."/>
        </authorList>
    </citation>
    <scope>NUCLEOTIDE SEQUENCE [LARGE SCALE GENOMIC DNA]</scope>
    <source>
        <strain evidence="6">ATCC 19364 / DSM 1382 / NCIMB 9332 / VKM B-1759</strain>
    </source>
</reference>
<dbReference type="PANTHER" id="PTHR33619">
    <property type="entry name" value="POLYSACCHARIDE EXPORT PROTEIN GFCE-RELATED"/>
    <property type="match status" value="1"/>
</dbReference>
<dbReference type="InterPro" id="IPR003715">
    <property type="entry name" value="Poly_export_N"/>
</dbReference>
<dbReference type="eggNOG" id="COG1596">
    <property type="taxonomic scope" value="Bacteria"/>
</dbReference>
<evidence type="ECO:0000256" key="1">
    <source>
        <dbReference type="ARBA" id="ARBA00022729"/>
    </source>
</evidence>
<dbReference type="Pfam" id="PF02563">
    <property type="entry name" value="Poly_export"/>
    <property type="match status" value="2"/>
</dbReference>
<feature type="domain" description="Polysaccharide export protein N-terminal" evidence="3">
    <location>
        <begin position="166"/>
        <end position="214"/>
    </location>
</feature>
<dbReference type="GO" id="GO:0015159">
    <property type="term" value="F:polysaccharide transmembrane transporter activity"/>
    <property type="evidence" value="ECO:0007669"/>
    <property type="project" value="InterPro"/>
</dbReference>
<sequence>MCVFCLLLAAVVLSVSACGPRLGDGQERVMNSTTFERDKATYPTPDFIFTEYRLKPGDVLDVLFQIRTWELKDKFTLTVDDLVQVKFVDLPELNEEQNVTPNGYIYLPYIGGIQVAGRTVDDVTQEIRGRFSSILRTPEIYITVPEFSSHIRELKADLHTAPRGLSRLVTIRPDGIVTLPLIGDVAAANKSIPELHKEIDVMYDNFLTGLHVDLFLEQSTGAVVYVMGAVTTPGSLEIRTPITVLDAVARAGGLTTQARPSKVVVFRKPLPNRRVEELPPAEQPKRLVLCCPGNDVEEPPARVVDPKEQLPDRTLMARGYDLERAMHGQEAGEHFWLKPDDIVFIPRRETAKWGEIMREVADIFLFNGWGIGFGADLLDDPLLDLVPGKSQNYSKSPDGRAELENNQ</sequence>
<dbReference type="Proteomes" id="UP000016587">
    <property type="component" value="Chromosome"/>
</dbReference>
<protein>
    <submittedName>
        <fullName evidence="5">Putative polysaccharide export protein</fullName>
    </submittedName>
</protein>
<feature type="domain" description="Polysaccharide export protein N-terminal" evidence="3">
    <location>
        <begin position="74"/>
        <end position="144"/>
    </location>
</feature>
<feature type="chain" id="PRO_5004588359" evidence="2">
    <location>
        <begin position="18"/>
        <end position="407"/>
    </location>
</feature>